<dbReference type="SUPFAM" id="SSF51735">
    <property type="entry name" value="NAD(P)-binding Rossmann-fold domains"/>
    <property type="match status" value="1"/>
</dbReference>
<dbReference type="PROSITE" id="PS00671">
    <property type="entry name" value="D_2_HYDROXYACID_DH_3"/>
    <property type="match status" value="1"/>
</dbReference>
<dbReference type="PANTHER" id="PTHR10996">
    <property type="entry name" value="2-HYDROXYACID DEHYDROGENASE-RELATED"/>
    <property type="match status" value="1"/>
</dbReference>
<evidence type="ECO:0000313" key="7">
    <source>
        <dbReference type="EMBL" id="CAG9996995.1"/>
    </source>
</evidence>
<comment type="caution">
    <text evidence="7">The sequence shown here is derived from an EMBL/GenBank/DDBJ whole genome shotgun (WGS) entry which is preliminary data.</text>
</comment>
<keyword evidence="8" id="KW-1185">Reference proteome</keyword>
<dbReference type="InterPro" id="IPR029752">
    <property type="entry name" value="D-isomer_DH_CS1"/>
</dbReference>
<evidence type="ECO:0000259" key="5">
    <source>
        <dbReference type="Pfam" id="PF00389"/>
    </source>
</evidence>
<keyword evidence="2 4" id="KW-0560">Oxidoreductase</keyword>
<dbReference type="PROSITE" id="PS00065">
    <property type="entry name" value="D_2_HYDROXYACID_DH_1"/>
    <property type="match status" value="1"/>
</dbReference>
<dbReference type="GO" id="GO:0016618">
    <property type="term" value="F:hydroxypyruvate reductase [NAD(P)H] activity"/>
    <property type="evidence" value="ECO:0007669"/>
    <property type="project" value="TreeGrafter"/>
</dbReference>
<dbReference type="SUPFAM" id="SSF52283">
    <property type="entry name" value="Formate/glycerate dehydrogenase catalytic domain-like"/>
    <property type="match status" value="1"/>
</dbReference>
<gene>
    <name evidence="7" type="ORF">CBYS24578_00016018</name>
</gene>
<dbReference type="PANTHER" id="PTHR10996:SF129">
    <property type="entry name" value="2-HYDROXYACID DEHYDROGENASE C1773.17C-RELATED"/>
    <property type="match status" value="1"/>
</dbReference>
<feature type="domain" description="D-isomer specific 2-hydroxyacid dehydrogenase NAD-binding" evidence="6">
    <location>
        <begin position="127"/>
        <end position="302"/>
    </location>
</feature>
<feature type="domain" description="D-isomer specific 2-hydroxyacid dehydrogenase catalytic" evidence="5">
    <location>
        <begin position="27"/>
        <end position="334"/>
    </location>
</feature>
<evidence type="ECO:0000256" key="2">
    <source>
        <dbReference type="ARBA" id="ARBA00023002"/>
    </source>
</evidence>
<dbReference type="GO" id="GO:0005829">
    <property type="term" value="C:cytosol"/>
    <property type="evidence" value="ECO:0007669"/>
    <property type="project" value="TreeGrafter"/>
</dbReference>
<reference evidence="8" key="1">
    <citation type="submission" date="2019-06" db="EMBL/GenBank/DDBJ databases">
        <authorList>
            <person name="Broberg M."/>
        </authorList>
    </citation>
    <scope>NUCLEOTIDE SEQUENCE [LARGE SCALE GENOMIC DNA]</scope>
</reference>
<dbReference type="InterPro" id="IPR006139">
    <property type="entry name" value="D-isomer_2_OHA_DH_cat_dom"/>
</dbReference>
<protein>
    <recommendedName>
        <fullName evidence="9">Glycerate-and formate-dehydrogenase</fullName>
    </recommendedName>
</protein>
<comment type="similarity">
    <text evidence="1 4">Belongs to the D-isomer specific 2-hydroxyacid dehydrogenase family.</text>
</comment>
<dbReference type="Pfam" id="PF02826">
    <property type="entry name" value="2-Hacid_dh_C"/>
    <property type="match status" value="1"/>
</dbReference>
<dbReference type="InterPro" id="IPR036291">
    <property type="entry name" value="NAD(P)-bd_dom_sf"/>
</dbReference>
<dbReference type="EMBL" id="CABFNO020001541">
    <property type="protein sequence ID" value="CAG9996995.1"/>
    <property type="molecule type" value="Genomic_DNA"/>
</dbReference>
<organism evidence="7 8">
    <name type="scientific">Clonostachys byssicola</name>
    <dbReference type="NCBI Taxonomy" id="160290"/>
    <lineage>
        <taxon>Eukaryota</taxon>
        <taxon>Fungi</taxon>
        <taxon>Dikarya</taxon>
        <taxon>Ascomycota</taxon>
        <taxon>Pezizomycotina</taxon>
        <taxon>Sordariomycetes</taxon>
        <taxon>Hypocreomycetidae</taxon>
        <taxon>Hypocreales</taxon>
        <taxon>Bionectriaceae</taxon>
        <taxon>Clonostachys</taxon>
    </lineage>
</organism>
<accession>A0A9N9UN25</accession>
<reference evidence="7 8" key="2">
    <citation type="submission" date="2021-10" db="EMBL/GenBank/DDBJ databases">
        <authorList>
            <person name="Piombo E."/>
        </authorList>
    </citation>
    <scope>NUCLEOTIDE SEQUENCE [LARGE SCALE GENOMIC DNA]</scope>
</reference>
<evidence type="ECO:0000313" key="8">
    <source>
        <dbReference type="Proteomes" id="UP000754883"/>
    </source>
</evidence>
<name>A0A9N9UN25_9HYPO</name>
<proteinExistence type="inferred from homology"/>
<dbReference type="Proteomes" id="UP000754883">
    <property type="component" value="Unassembled WGS sequence"/>
</dbReference>
<evidence type="ECO:0000256" key="1">
    <source>
        <dbReference type="ARBA" id="ARBA00005854"/>
    </source>
</evidence>
<dbReference type="Gene3D" id="3.40.50.720">
    <property type="entry name" value="NAD(P)-binding Rossmann-like Domain"/>
    <property type="match status" value="2"/>
</dbReference>
<evidence type="ECO:0008006" key="9">
    <source>
        <dbReference type="Google" id="ProtNLM"/>
    </source>
</evidence>
<dbReference type="AlphaFoldDB" id="A0A9N9UN25"/>
<dbReference type="FunFam" id="3.40.50.720:FF:000203">
    <property type="entry name" value="D-3-phosphoglycerate dehydrogenase (SerA)"/>
    <property type="match status" value="1"/>
</dbReference>
<dbReference type="GO" id="GO:0051287">
    <property type="term" value="F:NAD binding"/>
    <property type="evidence" value="ECO:0007669"/>
    <property type="project" value="InterPro"/>
</dbReference>
<dbReference type="InterPro" id="IPR029753">
    <property type="entry name" value="D-isomer_DH_CS"/>
</dbReference>
<keyword evidence="3" id="KW-0520">NAD</keyword>
<dbReference type="GO" id="GO:0030267">
    <property type="term" value="F:glyoxylate reductase (NADPH) activity"/>
    <property type="evidence" value="ECO:0007669"/>
    <property type="project" value="TreeGrafter"/>
</dbReference>
<dbReference type="InterPro" id="IPR050223">
    <property type="entry name" value="D-isomer_2-hydroxyacid_DH"/>
</dbReference>
<dbReference type="OrthoDB" id="9991913at2759"/>
<dbReference type="CDD" id="cd12168">
    <property type="entry name" value="Mand_dh_like"/>
    <property type="match status" value="1"/>
</dbReference>
<evidence type="ECO:0000256" key="3">
    <source>
        <dbReference type="ARBA" id="ARBA00023027"/>
    </source>
</evidence>
<dbReference type="PROSITE" id="PS00670">
    <property type="entry name" value="D_2_HYDROXYACID_DH_2"/>
    <property type="match status" value="1"/>
</dbReference>
<evidence type="ECO:0000256" key="4">
    <source>
        <dbReference type="RuleBase" id="RU003719"/>
    </source>
</evidence>
<dbReference type="Pfam" id="PF00389">
    <property type="entry name" value="2-Hacid_dh"/>
    <property type="match status" value="1"/>
</dbReference>
<sequence length="336" mass="36784">MGSSTTKPKVLALGYPDYAGDAYMAEFEKAFTIDVLKPSDRKGTLEGVAAKVKESGPYDALLVLMGIGPYEPFDEEFLKPLLPQCKILVSCSAGYNEFDVPWMTKNGMWFCNTRSAVSEPTADMAIFLILAVLRDTTRGEKQAREGKWRGALPPTRDPTGLTLGIVGMGGIGKHLARKAQVFNMRVKYYNRTQLSAEEEARYGASYAKSMEELLSQSDVVSINCPLNEKTVGLIGEREFSQMKDGVFFINTARGPIVDEEALIKALKSGKVARAGLDVFDGEPKINPYFIECDRCTIQPHLGGLTDGAWKAAEIECLENIKSLFSTGKPVAPVNTL</sequence>
<dbReference type="InterPro" id="IPR006140">
    <property type="entry name" value="D-isomer_DH_NAD-bd"/>
</dbReference>
<evidence type="ECO:0000259" key="6">
    <source>
        <dbReference type="Pfam" id="PF02826"/>
    </source>
</evidence>